<proteinExistence type="predicted"/>
<sequence length="74" mass="8441">MDSPTCFPLIVAPLPYTARVSSRAPPRLRRLLHELRRHYAIDKRNAPPIGVQINGSCGSRQRFCIRHGYGRSQK</sequence>
<evidence type="ECO:0000313" key="2">
    <source>
        <dbReference type="Proteomes" id="UP000299102"/>
    </source>
</evidence>
<comment type="caution">
    <text evidence="1">The sequence shown here is derived from an EMBL/GenBank/DDBJ whole genome shotgun (WGS) entry which is preliminary data.</text>
</comment>
<evidence type="ECO:0000313" key="1">
    <source>
        <dbReference type="EMBL" id="GBP68131.1"/>
    </source>
</evidence>
<reference evidence="1 2" key="1">
    <citation type="journal article" date="2019" name="Commun. Biol.">
        <title>The bagworm genome reveals a unique fibroin gene that provides high tensile strength.</title>
        <authorList>
            <person name="Kono N."/>
            <person name="Nakamura H."/>
            <person name="Ohtoshi R."/>
            <person name="Tomita M."/>
            <person name="Numata K."/>
            <person name="Arakawa K."/>
        </authorList>
    </citation>
    <scope>NUCLEOTIDE SEQUENCE [LARGE SCALE GENOMIC DNA]</scope>
</reference>
<dbReference type="EMBL" id="BGZK01001002">
    <property type="protein sequence ID" value="GBP68131.1"/>
    <property type="molecule type" value="Genomic_DNA"/>
</dbReference>
<name>A0A4C1XW06_EUMVA</name>
<gene>
    <name evidence="1" type="ORF">EVAR_46294_1</name>
</gene>
<organism evidence="1 2">
    <name type="scientific">Eumeta variegata</name>
    <name type="common">Bagworm moth</name>
    <name type="synonym">Eumeta japonica</name>
    <dbReference type="NCBI Taxonomy" id="151549"/>
    <lineage>
        <taxon>Eukaryota</taxon>
        <taxon>Metazoa</taxon>
        <taxon>Ecdysozoa</taxon>
        <taxon>Arthropoda</taxon>
        <taxon>Hexapoda</taxon>
        <taxon>Insecta</taxon>
        <taxon>Pterygota</taxon>
        <taxon>Neoptera</taxon>
        <taxon>Endopterygota</taxon>
        <taxon>Lepidoptera</taxon>
        <taxon>Glossata</taxon>
        <taxon>Ditrysia</taxon>
        <taxon>Tineoidea</taxon>
        <taxon>Psychidae</taxon>
        <taxon>Oiketicinae</taxon>
        <taxon>Eumeta</taxon>
    </lineage>
</organism>
<dbReference type="AlphaFoldDB" id="A0A4C1XW06"/>
<protein>
    <submittedName>
        <fullName evidence="1">Uncharacterized protein</fullName>
    </submittedName>
</protein>
<dbReference type="Proteomes" id="UP000299102">
    <property type="component" value="Unassembled WGS sequence"/>
</dbReference>
<accession>A0A4C1XW06</accession>
<keyword evidence="2" id="KW-1185">Reference proteome</keyword>